<comment type="caution">
    <text evidence="7">The sequence shown here is derived from an EMBL/GenBank/DDBJ whole genome shotgun (WGS) entry which is preliminary data.</text>
</comment>
<proteinExistence type="predicted"/>
<sequence>MPKVSQQYMDARRTQILDAARRCFLRDGFHSTSMQDLFAESGLSAGAVYRHFASKDEMILAIAEENMREVLTLVHTVATTRPRGSVGAVIADVFDLVSARSAEHDIARLAVLAWSEALRNPTLARQFSTLLTQMRSDLSEVVREHQESGALPKEVTAESIAGALVCFLPGYILQVAMLDPTLVDGVGDAVRALWPDPATP</sequence>
<keyword evidence="1" id="KW-0678">Repressor</keyword>
<dbReference type="PROSITE" id="PS50977">
    <property type="entry name" value="HTH_TETR_2"/>
    <property type="match status" value="1"/>
</dbReference>
<dbReference type="EMBL" id="BMMM01000013">
    <property type="protein sequence ID" value="GGN80023.1"/>
    <property type="molecule type" value="Genomic_DNA"/>
</dbReference>
<evidence type="ECO:0000256" key="4">
    <source>
        <dbReference type="ARBA" id="ARBA00023163"/>
    </source>
</evidence>
<evidence type="ECO:0000256" key="2">
    <source>
        <dbReference type="ARBA" id="ARBA00023015"/>
    </source>
</evidence>
<dbReference type="PANTHER" id="PTHR30055:SF229">
    <property type="entry name" value="HTH-TYPE TRANSCRIPTIONAL REPRESSOR RV1474C"/>
    <property type="match status" value="1"/>
</dbReference>
<dbReference type="InterPro" id="IPR001647">
    <property type="entry name" value="HTH_TetR"/>
</dbReference>
<dbReference type="InterPro" id="IPR023772">
    <property type="entry name" value="DNA-bd_HTH_TetR-type_CS"/>
</dbReference>
<dbReference type="SUPFAM" id="SSF48498">
    <property type="entry name" value="Tetracyclin repressor-like, C-terminal domain"/>
    <property type="match status" value="1"/>
</dbReference>
<dbReference type="InterPro" id="IPR036271">
    <property type="entry name" value="Tet_transcr_reg_TetR-rel_C_sf"/>
</dbReference>
<evidence type="ECO:0000256" key="3">
    <source>
        <dbReference type="ARBA" id="ARBA00023125"/>
    </source>
</evidence>
<evidence type="ECO:0000256" key="5">
    <source>
        <dbReference type="PROSITE-ProRule" id="PRU00335"/>
    </source>
</evidence>
<dbReference type="GO" id="GO:0000976">
    <property type="term" value="F:transcription cis-regulatory region binding"/>
    <property type="evidence" value="ECO:0007669"/>
    <property type="project" value="TreeGrafter"/>
</dbReference>
<name>A0A918D8E5_9ACTN</name>
<dbReference type="Proteomes" id="UP000600365">
    <property type="component" value="Unassembled WGS sequence"/>
</dbReference>
<dbReference type="PROSITE" id="PS01081">
    <property type="entry name" value="HTH_TETR_1"/>
    <property type="match status" value="1"/>
</dbReference>
<dbReference type="Pfam" id="PF13977">
    <property type="entry name" value="TetR_C_6"/>
    <property type="match status" value="1"/>
</dbReference>
<keyword evidence="4" id="KW-0804">Transcription</keyword>
<dbReference type="RefSeq" id="WP_189189673.1">
    <property type="nucleotide sequence ID" value="NZ_BMMM01000013.1"/>
</dbReference>
<dbReference type="PANTHER" id="PTHR30055">
    <property type="entry name" value="HTH-TYPE TRANSCRIPTIONAL REGULATOR RUTR"/>
    <property type="match status" value="1"/>
</dbReference>
<dbReference type="InterPro" id="IPR050109">
    <property type="entry name" value="HTH-type_TetR-like_transc_reg"/>
</dbReference>
<keyword evidence="8" id="KW-1185">Reference proteome</keyword>
<evidence type="ECO:0000256" key="1">
    <source>
        <dbReference type="ARBA" id="ARBA00022491"/>
    </source>
</evidence>
<dbReference type="Gene3D" id="1.10.357.10">
    <property type="entry name" value="Tetracycline Repressor, domain 2"/>
    <property type="match status" value="1"/>
</dbReference>
<feature type="DNA-binding region" description="H-T-H motif" evidence="5">
    <location>
        <begin position="33"/>
        <end position="52"/>
    </location>
</feature>
<dbReference type="Gene3D" id="1.10.10.60">
    <property type="entry name" value="Homeodomain-like"/>
    <property type="match status" value="1"/>
</dbReference>
<accession>A0A918D8E5</accession>
<gene>
    <name evidence="7" type="ORF">GCM10011579_065090</name>
</gene>
<protein>
    <submittedName>
        <fullName evidence="7">TetR family transcriptional regulator</fullName>
    </submittedName>
</protein>
<dbReference type="PRINTS" id="PR00455">
    <property type="entry name" value="HTHTETR"/>
</dbReference>
<keyword evidence="3 5" id="KW-0238">DNA-binding</keyword>
<reference evidence="7 8" key="1">
    <citation type="journal article" date="2014" name="Int. J. Syst. Evol. Microbiol.">
        <title>Complete genome sequence of Corynebacterium casei LMG S-19264T (=DSM 44701T), isolated from a smear-ripened cheese.</title>
        <authorList>
            <consortium name="US DOE Joint Genome Institute (JGI-PGF)"/>
            <person name="Walter F."/>
            <person name="Albersmeier A."/>
            <person name="Kalinowski J."/>
            <person name="Ruckert C."/>
        </authorList>
    </citation>
    <scope>NUCLEOTIDE SEQUENCE [LARGE SCALE GENOMIC DNA]</scope>
    <source>
        <strain evidence="7 8">CGMCC 4.7111</strain>
    </source>
</reference>
<keyword evidence="2" id="KW-0805">Transcription regulation</keyword>
<evidence type="ECO:0000313" key="8">
    <source>
        <dbReference type="Proteomes" id="UP000600365"/>
    </source>
</evidence>
<feature type="domain" description="HTH tetR-type" evidence="6">
    <location>
        <begin position="10"/>
        <end position="70"/>
    </location>
</feature>
<evidence type="ECO:0000313" key="7">
    <source>
        <dbReference type="EMBL" id="GGN80023.1"/>
    </source>
</evidence>
<dbReference type="InterPro" id="IPR039538">
    <property type="entry name" value="BetI_C"/>
</dbReference>
<organism evidence="7 8">
    <name type="scientific">Streptomyces albiflavescens</name>
    <dbReference type="NCBI Taxonomy" id="1623582"/>
    <lineage>
        <taxon>Bacteria</taxon>
        <taxon>Bacillati</taxon>
        <taxon>Actinomycetota</taxon>
        <taxon>Actinomycetes</taxon>
        <taxon>Kitasatosporales</taxon>
        <taxon>Streptomycetaceae</taxon>
        <taxon>Streptomyces</taxon>
    </lineage>
</organism>
<dbReference type="GO" id="GO:0003700">
    <property type="term" value="F:DNA-binding transcription factor activity"/>
    <property type="evidence" value="ECO:0007669"/>
    <property type="project" value="TreeGrafter"/>
</dbReference>
<evidence type="ECO:0000259" key="6">
    <source>
        <dbReference type="PROSITE" id="PS50977"/>
    </source>
</evidence>
<dbReference type="Pfam" id="PF00440">
    <property type="entry name" value="TetR_N"/>
    <property type="match status" value="1"/>
</dbReference>
<dbReference type="AlphaFoldDB" id="A0A918D8E5"/>
<dbReference type="SUPFAM" id="SSF46689">
    <property type="entry name" value="Homeodomain-like"/>
    <property type="match status" value="1"/>
</dbReference>
<dbReference type="InterPro" id="IPR009057">
    <property type="entry name" value="Homeodomain-like_sf"/>
</dbReference>